<dbReference type="EMBL" id="PGCI01000913">
    <property type="protein sequence ID" value="PLW11669.1"/>
    <property type="molecule type" value="Genomic_DNA"/>
</dbReference>
<dbReference type="GO" id="GO:0005634">
    <property type="term" value="C:nucleus"/>
    <property type="evidence" value="ECO:0007669"/>
    <property type="project" value="UniProtKB-SubCell"/>
</dbReference>
<evidence type="ECO:0000256" key="4">
    <source>
        <dbReference type="ARBA" id="ARBA00022833"/>
    </source>
</evidence>
<comment type="caution">
    <text evidence="7">The sequence shown here is derived from an EMBL/GenBank/DDBJ whole genome shotgun (WGS) entry which is preliminary data.</text>
</comment>
<evidence type="ECO:0008006" key="9">
    <source>
        <dbReference type="Google" id="ProtNLM"/>
    </source>
</evidence>
<dbReference type="InterPro" id="IPR012337">
    <property type="entry name" value="RNaseH-like_sf"/>
</dbReference>
<proteinExistence type="predicted"/>
<name>A0A2N5SEM2_9BASI</name>
<evidence type="ECO:0000256" key="5">
    <source>
        <dbReference type="ARBA" id="ARBA00023242"/>
    </source>
</evidence>
<evidence type="ECO:0000256" key="1">
    <source>
        <dbReference type="ARBA" id="ARBA00004123"/>
    </source>
</evidence>
<keyword evidence="5" id="KW-0539">Nucleus</keyword>
<dbReference type="GO" id="GO:0008270">
    <property type="term" value="F:zinc ion binding"/>
    <property type="evidence" value="ECO:0007669"/>
    <property type="project" value="UniProtKB-KW"/>
</dbReference>
<dbReference type="PANTHER" id="PTHR46481">
    <property type="entry name" value="ZINC FINGER BED DOMAIN-CONTAINING PROTEIN 4"/>
    <property type="match status" value="1"/>
</dbReference>
<evidence type="ECO:0000256" key="3">
    <source>
        <dbReference type="ARBA" id="ARBA00022771"/>
    </source>
</evidence>
<gene>
    <name evidence="7" type="ORF">PCASD_24776</name>
</gene>
<keyword evidence="4" id="KW-0862">Zinc</keyword>
<feature type="non-terminal residue" evidence="7">
    <location>
        <position position="1"/>
    </location>
</feature>
<evidence type="ECO:0000256" key="2">
    <source>
        <dbReference type="ARBA" id="ARBA00022723"/>
    </source>
</evidence>
<organism evidence="7 8">
    <name type="scientific">Puccinia coronata f. sp. avenae</name>
    <dbReference type="NCBI Taxonomy" id="200324"/>
    <lineage>
        <taxon>Eukaryota</taxon>
        <taxon>Fungi</taxon>
        <taxon>Dikarya</taxon>
        <taxon>Basidiomycota</taxon>
        <taxon>Pucciniomycotina</taxon>
        <taxon>Pucciniomycetes</taxon>
        <taxon>Pucciniales</taxon>
        <taxon>Pucciniaceae</taxon>
        <taxon>Puccinia</taxon>
    </lineage>
</organism>
<sequence>SVLKKYEIHDKVFCITADNASNNGTMANHLPNLIAFNPKNCMLGCMAHVINLAAQAGIKAFSRQPPLPALPGGLCSILNDKPDQLNISRIITRISDFTTFLKRSPEKALSFLGITNGIIGKQLAMVQDVATRWNSPFFMLKRASKLRACITVFCETNNLTNKYSLTLDEWAKVKQLCSFLELLNEATEIVSPDKTTSLDLAAPMYICLIEPLKEACRTYNAQEMIPSARDMIDKLESYFYAAIEKPVYLCSMILDPRVKATLLTTEVLQLLRLSKESIIQTFKNEAKQFTNKQGEKDPEKNRETKPITQDTNNGQIRSPNGELCL</sequence>
<dbReference type="InterPro" id="IPR052035">
    <property type="entry name" value="ZnF_BED_domain_contain"/>
</dbReference>
<evidence type="ECO:0000313" key="7">
    <source>
        <dbReference type="EMBL" id="PLW11669.1"/>
    </source>
</evidence>
<keyword evidence="3" id="KW-0863">Zinc-finger</keyword>
<accession>A0A2N5SEM2</accession>
<protein>
    <recommendedName>
        <fullName evidence="9">hAT-like transposase RNase-H fold domain-containing protein</fullName>
    </recommendedName>
</protein>
<keyword evidence="2" id="KW-0479">Metal-binding</keyword>
<comment type="subcellular location">
    <subcellularLocation>
        <location evidence="1">Nucleus</location>
    </subcellularLocation>
</comment>
<feature type="compositionally biased region" description="Polar residues" evidence="6">
    <location>
        <begin position="306"/>
        <end position="318"/>
    </location>
</feature>
<reference evidence="7 8" key="1">
    <citation type="submission" date="2017-11" db="EMBL/GenBank/DDBJ databases">
        <title>De novo assembly and phasing of dikaryotic genomes from two isolates of Puccinia coronata f. sp. avenae, the causal agent of oat crown rust.</title>
        <authorList>
            <person name="Miller M.E."/>
            <person name="Zhang Y."/>
            <person name="Omidvar V."/>
            <person name="Sperschneider J."/>
            <person name="Schwessinger B."/>
            <person name="Raley C."/>
            <person name="Palmer J.M."/>
            <person name="Garnica D."/>
            <person name="Upadhyaya N."/>
            <person name="Rathjen J."/>
            <person name="Taylor J.M."/>
            <person name="Park R.F."/>
            <person name="Dodds P.N."/>
            <person name="Hirsch C.D."/>
            <person name="Kianian S.F."/>
            <person name="Figueroa M."/>
        </authorList>
    </citation>
    <scope>NUCLEOTIDE SEQUENCE [LARGE SCALE GENOMIC DNA]</scope>
    <source>
        <strain evidence="7">12SD80</strain>
    </source>
</reference>
<dbReference type="AlphaFoldDB" id="A0A2N5SEM2"/>
<feature type="compositionally biased region" description="Basic and acidic residues" evidence="6">
    <location>
        <begin position="293"/>
        <end position="305"/>
    </location>
</feature>
<dbReference type="Proteomes" id="UP000235392">
    <property type="component" value="Unassembled WGS sequence"/>
</dbReference>
<dbReference type="PANTHER" id="PTHR46481:SF10">
    <property type="entry name" value="ZINC FINGER BED DOMAIN-CONTAINING PROTEIN 39"/>
    <property type="match status" value="1"/>
</dbReference>
<evidence type="ECO:0000256" key="6">
    <source>
        <dbReference type="SAM" id="MobiDB-lite"/>
    </source>
</evidence>
<feature type="region of interest" description="Disordered" evidence="6">
    <location>
        <begin position="289"/>
        <end position="325"/>
    </location>
</feature>
<evidence type="ECO:0000313" key="8">
    <source>
        <dbReference type="Proteomes" id="UP000235392"/>
    </source>
</evidence>
<dbReference type="SUPFAM" id="SSF53098">
    <property type="entry name" value="Ribonuclease H-like"/>
    <property type="match status" value="1"/>
</dbReference>